<evidence type="ECO:0000313" key="2">
    <source>
        <dbReference type="Proteomes" id="UP000481454"/>
    </source>
</evidence>
<organism evidence="1 2">
    <name type="scientific">Clostridium perfringens</name>
    <dbReference type="NCBI Taxonomy" id="1502"/>
    <lineage>
        <taxon>Bacteria</taxon>
        <taxon>Bacillati</taxon>
        <taxon>Bacillota</taxon>
        <taxon>Clostridia</taxon>
        <taxon>Eubacteriales</taxon>
        <taxon>Clostridiaceae</taxon>
        <taxon>Clostridium</taxon>
    </lineage>
</organism>
<name>A0AAP6WQ86_CLOPF</name>
<dbReference type="AlphaFoldDB" id="A0AAP6WQ86"/>
<evidence type="ECO:0000313" key="1">
    <source>
        <dbReference type="EMBL" id="NGU31127.1"/>
    </source>
</evidence>
<gene>
    <name evidence="1" type="ORF">G6Z34_13630</name>
</gene>
<comment type="caution">
    <text evidence="1">The sequence shown here is derived from an EMBL/GenBank/DDBJ whole genome shotgun (WGS) entry which is preliminary data.</text>
</comment>
<protein>
    <submittedName>
        <fullName evidence="1">Uncharacterized protein</fullName>
    </submittedName>
</protein>
<accession>A0AAP6WQ86</accession>
<dbReference type="Proteomes" id="UP000481454">
    <property type="component" value="Unassembled WGS sequence"/>
</dbReference>
<dbReference type="RefSeq" id="WP_164801057.1">
    <property type="nucleotide sequence ID" value="NZ_JAALLZ010000006.1"/>
</dbReference>
<dbReference type="EMBL" id="JAALLZ010000006">
    <property type="protein sequence ID" value="NGU31127.1"/>
    <property type="molecule type" value="Genomic_DNA"/>
</dbReference>
<sequence length="53" mass="6297">MIASNFKIGTRFKNKETGHVISVIEEEGNKYFEDEVWGDLFDFVDEDLYDELY</sequence>
<proteinExistence type="predicted"/>
<reference evidence="1 2" key="1">
    <citation type="submission" date="2020-02" db="EMBL/GenBank/DDBJ databases">
        <title>Genomic Insights into the Phylogeny and Genetic Plasticity of the Human and Animal Enteric Pathogen Clostridium perfringens.</title>
        <authorList>
            <person name="Feng Y."/>
            <person name="Hu Y."/>
        </authorList>
    </citation>
    <scope>NUCLEOTIDE SEQUENCE [LARGE SCALE GENOMIC DNA]</scope>
    <source>
        <strain evidence="1 2">CP-40</strain>
    </source>
</reference>